<proteinExistence type="predicted"/>
<dbReference type="PANTHER" id="PTHR48106:SF8">
    <property type="entry name" value="OS02G0805600 PROTEIN"/>
    <property type="match status" value="1"/>
</dbReference>
<dbReference type="EMBL" id="JALJRB010000003">
    <property type="protein sequence ID" value="MCJ8499795.1"/>
    <property type="molecule type" value="Genomic_DNA"/>
</dbReference>
<dbReference type="Pfam" id="PF08240">
    <property type="entry name" value="ADH_N"/>
    <property type="match status" value="1"/>
</dbReference>
<evidence type="ECO:0000256" key="1">
    <source>
        <dbReference type="ARBA" id="ARBA00022857"/>
    </source>
</evidence>
<dbReference type="InterPro" id="IPR020843">
    <property type="entry name" value="ER"/>
</dbReference>
<dbReference type="AlphaFoldDB" id="A0AA41R215"/>
<keyword evidence="5" id="KW-1185">Reference proteome</keyword>
<gene>
    <name evidence="4" type="ORF">MRX98_04355</name>
</gene>
<sequence length="327" mass="34232">MKAILLDGFGGPEVMRLGEATRPEPGEGEVRIKVAATSVNRADTVQRRGNYPPPPGASEILGLEAAGVVDRVGPGVTHWRPGDRVMALLTGGGYAEYALADAGHLMAVPEAMDLETAAAIPEVYITAFLNLFLIGGLSDGDTVLLHGGGGGVNTAAIQICRALLSHCRILVTASPGKIARVKALGADRVIDYRNENFAEVVRDFTGGAGADVILDHIGADYLAKNQAALAVQGRLVVIGLMGGATGQINLGIMMVKRQRIIGSVLRALPKERKTAIVTVFTERVLPHIAQGDCRPLIHRALPLAAAADAHAEMEASGHFGKIVLQVS</sequence>
<dbReference type="GO" id="GO:0016651">
    <property type="term" value="F:oxidoreductase activity, acting on NAD(P)H"/>
    <property type="evidence" value="ECO:0007669"/>
    <property type="project" value="TreeGrafter"/>
</dbReference>
<evidence type="ECO:0000313" key="5">
    <source>
        <dbReference type="Proteomes" id="UP001165427"/>
    </source>
</evidence>
<reference evidence="4" key="1">
    <citation type="submission" date="2022-04" db="EMBL/GenBank/DDBJ databases">
        <title>Desulfatitalea alkaliphila sp. nov., a novel anaerobic sulfate-reducing bacterium isolated from terrestrial mud volcano, Taman Peninsula, Russia.</title>
        <authorList>
            <person name="Khomyakova M.A."/>
            <person name="Merkel A.Y."/>
            <person name="Slobodkin A.I."/>
        </authorList>
    </citation>
    <scope>NUCLEOTIDE SEQUENCE</scope>
    <source>
        <strain evidence="4">M08but</strain>
    </source>
</reference>
<feature type="domain" description="Enoyl reductase (ER)" evidence="3">
    <location>
        <begin position="10"/>
        <end position="324"/>
    </location>
</feature>
<organism evidence="4 5">
    <name type="scientific">Desulfatitalea alkaliphila</name>
    <dbReference type="NCBI Taxonomy" id="2929485"/>
    <lineage>
        <taxon>Bacteria</taxon>
        <taxon>Pseudomonadati</taxon>
        <taxon>Thermodesulfobacteriota</taxon>
        <taxon>Desulfobacteria</taxon>
        <taxon>Desulfobacterales</taxon>
        <taxon>Desulfosarcinaceae</taxon>
        <taxon>Desulfatitalea</taxon>
    </lineage>
</organism>
<accession>A0AA41R215</accession>
<dbReference type="InterPro" id="IPR013154">
    <property type="entry name" value="ADH-like_N"/>
</dbReference>
<dbReference type="PANTHER" id="PTHR48106">
    <property type="entry name" value="QUINONE OXIDOREDUCTASE PIG3-RELATED"/>
    <property type="match status" value="1"/>
</dbReference>
<dbReference type="Gene3D" id="3.90.180.10">
    <property type="entry name" value="Medium-chain alcohol dehydrogenases, catalytic domain"/>
    <property type="match status" value="1"/>
</dbReference>
<dbReference type="SMART" id="SM00829">
    <property type="entry name" value="PKS_ER"/>
    <property type="match status" value="1"/>
</dbReference>
<dbReference type="SUPFAM" id="SSF50129">
    <property type="entry name" value="GroES-like"/>
    <property type="match status" value="1"/>
</dbReference>
<name>A0AA41R215_9BACT</name>
<dbReference type="NCBIfam" id="TIGR02824">
    <property type="entry name" value="quinone_pig3"/>
    <property type="match status" value="1"/>
</dbReference>
<dbReference type="Pfam" id="PF13602">
    <property type="entry name" value="ADH_zinc_N_2"/>
    <property type="match status" value="1"/>
</dbReference>
<dbReference type="SUPFAM" id="SSF51735">
    <property type="entry name" value="NAD(P)-binding Rossmann-fold domains"/>
    <property type="match status" value="1"/>
</dbReference>
<dbReference type="InterPro" id="IPR014189">
    <property type="entry name" value="Quinone_OxRdtase_PIG3"/>
</dbReference>
<dbReference type="Gene3D" id="3.40.50.720">
    <property type="entry name" value="NAD(P)-binding Rossmann-like Domain"/>
    <property type="match status" value="1"/>
</dbReference>
<comment type="caution">
    <text evidence="4">The sequence shown here is derived from an EMBL/GenBank/DDBJ whole genome shotgun (WGS) entry which is preliminary data.</text>
</comment>
<dbReference type="Proteomes" id="UP001165427">
    <property type="component" value="Unassembled WGS sequence"/>
</dbReference>
<dbReference type="GO" id="GO:0070402">
    <property type="term" value="F:NADPH binding"/>
    <property type="evidence" value="ECO:0007669"/>
    <property type="project" value="TreeGrafter"/>
</dbReference>
<dbReference type="RefSeq" id="WP_246903296.1">
    <property type="nucleotide sequence ID" value="NZ_JALJRB010000003.1"/>
</dbReference>
<evidence type="ECO:0000256" key="2">
    <source>
        <dbReference type="ARBA" id="ARBA00023002"/>
    </source>
</evidence>
<protein>
    <submittedName>
        <fullName evidence="4">NAD(P)H-quinone oxidoreductase</fullName>
    </submittedName>
</protein>
<dbReference type="CDD" id="cd05276">
    <property type="entry name" value="p53_inducible_oxidoreductase"/>
    <property type="match status" value="1"/>
</dbReference>
<dbReference type="InterPro" id="IPR036291">
    <property type="entry name" value="NAD(P)-bd_dom_sf"/>
</dbReference>
<keyword evidence="1" id="KW-0521">NADP</keyword>
<keyword evidence="2" id="KW-0560">Oxidoreductase</keyword>
<evidence type="ECO:0000259" key="3">
    <source>
        <dbReference type="SMART" id="SM00829"/>
    </source>
</evidence>
<dbReference type="InterPro" id="IPR011032">
    <property type="entry name" value="GroES-like_sf"/>
</dbReference>
<evidence type="ECO:0000313" key="4">
    <source>
        <dbReference type="EMBL" id="MCJ8499795.1"/>
    </source>
</evidence>